<sequence>MGGLTHPDPRLGVDREPVDQDPPSILPPTLGESQRRGFVCDTVRWLQQERKLASQRHEIPQPTVGVCDNVICAVPSLDKHRFGFKQCAHVVVIAVVRKRVVHGSPHMFWGGRDDLPAKFGGWNRDRCWSRRRVTGRGGMVFEWGGGW</sequence>
<dbReference type="RefSeq" id="XP_009828356.1">
    <property type="nucleotide sequence ID" value="XM_009830054.1"/>
</dbReference>
<dbReference type="GeneID" id="20807249"/>
<evidence type="ECO:0000256" key="1">
    <source>
        <dbReference type="SAM" id="MobiDB-lite"/>
    </source>
</evidence>
<feature type="region of interest" description="Disordered" evidence="1">
    <location>
        <begin position="1"/>
        <end position="32"/>
    </location>
</feature>
<feature type="compositionally biased region" description="Basic and acidic residues" evidence="1">
    <location>
        <begin position="7"/>
        <end position="18"/>
    </location>
</feature>
<accession>W4GSL9</accession>
<dbReference type="VEuPathDB" id="FungiDB:H257_05253"/>
<evidence type="ECO:0000313" key="2">
    <source>
        <dbReference type="EMBL" id="ETV82687.1"/>
    </source>
</evidence>
<dbReference type="EMBL" id="KI913122">
    <property type="protein sequence ID" value="ETV82687.1"/>
    <property type="molecule type" value="Genomic_DNA"/>
</dbReference>
<organism evidence="2">
    <name type="scientific">Aphanomyces astaci</name>
    <name type="common">Crayfish plague agent</name>
    <dbReference type="NCBI Taxonomy" id="112090"/>
    <lineage>
        <taxon>Eukaryota</taxon>
        <taxon>Sar</taxon>
        <taxon>Stramenopiles</taxon>
        <taxon>Oomycota</taxon>
        <taxon>Saprolegniomycetes</taxon>
        <taxon>Saprolegniales</taxon>
        <taxon>Verrucalvaceae</taxon>
        <taxon>Aphanomyces</taxon>
    </lineage>
</organism>
<proteinExistence type="predicted"/>
<name>W4GSL9_APHAT</name>
<gene>
    <name evidence="2" type="ORF">H257_05253</name>
</gene>
<reference evidence="2" key="1">
    <citation type="submission" date="2013-12" db="EMBL/GenBank/DDBJ databases">
        <title>The Genome Sequence of Aphanomyces astaci APO3.</title>
        <authorList>
            <consortium name="The Broad Institute Genomics Platform"/>
            <person name="Russ C."/>
            <person name="Tyler B."/>
            <person name="van West P."/>
            <person name="Dieguez-Uribeondo J."/>
            <person name="Young S.K."/>
            <person name="Zeng Q."/>
            <person name="Gargeya S."/>
            <person name="Fitzgerald M."/>
            <person name="Abouelleil A."/>
            <person name="Alvarado L."/>
            <person name="Chapman S.B."/>
            <person name="Gainer-Dewar J."/>
            <person name="Goldberg J."/>
            <person name="Griggs A."/>
            <person name="Gujja S."/>
            <person name="Hansen M."/>
            <person name="Howarth C."/>
            <person name="Imamovic A."/>
            <person name="Ireland A."/>
            <person name="Larimer J."/>
            <person name="McCowan C."/>
            <person name="Murphy C."/>
            <person name="Pearson M."/>
            <person name="Poon T.W."/>
            <person name="Priest M."/>
            <person name="Roberts A."/>
            <person name="Saif S."/>
            <person name="Shea T."/>
            <person name="Sykes S."/>
            <person name="Wortman J."/>
            <person name="Nusbaum C."/>
            <person name="Birren B."/>
        </authorList>
    </citation>
    <scope>NUCLEOTIDE SEQUENCE [LARGE SCALE GENOMIC DNA]</scope>
    <source>
        <strain evidence="2">APO3</strain>
    </source>
</reference>
<dbReference type="AlphaFoldDB" id="W4GSL9"/>
<protein>
    <submittedName>
        <fullName evidence="2">Uncharacterized protein</fullName>
    </submittedName>
</protein>